<accession>A0A915JIM2</accession>
<sequence>MHFTEKSSLHYNWLWSKRTLAELFVITTCNKIKSHEMAWVRDVQQRSNLRTSLPKAFIDGIKKGILEYENDHSPEAEQGRKLYATVTTLNMHDYNKDSPCMVDVIRQWVNGPQGTAIVFHERYEREAQSDATGAKKRSTTGAKKRSMTQAYFDVCRESPLAKMLTYDQLGKYFRFDTKERRWLPRKKGNPDKYIVRVGNVWPVNRELFCVQILLFNIRGPTSFEKLRTVDSKVYESMEGACAAKNLLDNNDVWRRTLVDALNERMGVQSFCRFFTLCIYHCIPARPLALLEEFVHYLVPFHLFKDQLEEDKQTALRFLEHLFLQWNTSCE</sequence>
<evidence type="ECO:0000313" key="2">
    <source>
        <dbReference type="WBParaSite" id="nRc.2.0.1.t25936-RA"/>
    </source>
</evidence>
<dbReference type="OMA" id="LEYENDH"/>
<proteinExistence type="predicted"/>
<keyword evidence="1" id="KW-1185">Reference proteome</keyword>
<reference evidence="2" key="1">
    <citation type="submission" date="2022-11" db="UniProtKB">
        <authorList>
            <consortium name="WormBaseParasite"/>
        </authorList>
    </citation>
    <scope>IDENTIFICATION</scope>
</reference>
<dbReference type="WBParaSite" id="nRc.2.0.1.t25936-RA">
    <property type="protein sequence ID" value="nRc.2.0.1.t25936-RA"/>
    <property type="gene ID" value="nRc.2.0.1.g25936"/>
</dbReference>
<name>A0A915JIM2_ROMCU</name>
<organism evidence="1 2">
    <name type="scientific">Romanomermis culicivorax</name>
    <name type="common">Nematode worm</name>
    <dbReference type="NCBI Taxonomy" id="13658"/>
    <lineage>
        <taxon>Eukaryota</taxon>
        <taxon>Metazoa</taxon>
        <taxon>Ecdysozoa</taxon>
        <taxon>Nematoda</taxon>
        <taxon>Enoplea</taxon>
        <taxon>Dorylaimia</taxon>
        <taxon>Mermithida</taxon>
        <taxon>Mermithoidea</taxon>
        <taxon>Mermithidae</taxon>
        <taxon>Romanomermis</taxon>
    </lineage>
</organism>
<dbReference type="Proteomes" id="UP000887565">
    <property type="component" value="Unplaced"/>
</dbReference>
<protein>
    <submittedName>
        <fullName evidence="2">Uncharacterized protein</fullName>
    </submittedName>
</protein>
<dbReference type="AlphaFoldDB" id="A0A915JIM2"/>
<evidence type="ECO:0000313" key="1">
    <source>
        <dbReference type="Proteomes" id="UP000887565"/>
    </source>
</evidence>